<dbReference type="Gene3D" id="1.10.10.1590">
    <property type="entry name" value="NADH-quinone oxidoreductase subunit E"/>
    <property type="match status" value="1"/>
</dbReference>
<evidence type="ECO:0000256" key="6">
    <source>
        <dbReference type="ARBA" id="ARBA00023014"/>
    </source>
</evidence>
<evidence type="ECO:0000256" key="2">
    <source>
        <dbReference type="ARBA" id="ARBA00019898"/>
    </source>
</evidence>
<dbReference type="Proteomes" id="UP001203423">
    <property type="component" value="Unassembled WGS sequence"/>
</dbReference>
<dbReference type="SUPFAM" id="SSF52833">
    <property type="entry name" value="Thioredoxin-like"/>
    <property type="match status" value="1"/>
</dbReference>
<evidence type="ECO:0000313" key="11">
    <source>
        <dbReference type="EMBL" id="MCL1124093.1"/>
    </source>
</evidence>
<proteinExistence type="inferred from homology"/>
<accession>A0ABT0L8V8</accession>
<name>A0ABT0L8V8_9GAMM</name>
<organism evidence="11 12">
    <name type="scientific">Shewanella surugensis</name>
    <dbReference type="NCBI Taxonomy" id="212020"/>
    <lineage>
        <taxon>Bacteria</taxon>
        <taxon>Pseudomonadati</taxon>
        <taxon>Pseudomonadota</taxon>
        <taxon>Gammaproteobacteria</taxon>
        <taxon>Alteromonadales</taxon>
        <taxon>Shewanellaceae</taxon>
        <taxon>Shewanella</taxon>
    </lineage>
</organism>
<evidence type="ECO:0000256" key="5">
    <source>
        <dbReference type="ARBA" id="ARBA00023004"/>
    </source>
</evidence>
<protein>
    <recommendedName>
        <fullName evidence="2">NADH-quinone oxidoreductase subunit E</fullName>
    </recommendedName>
    <alternativeName>
        <fullName evidence="7">NADH dehydrogenase I subunit E</fullName>
    </alternativeName>
    <alternativeName>
        <fullName evidence="8">NDH-1 subunit E</fullName>
    </alternativeName>
</protein>
<dbReference type="Pfam" id="PF01257">
    <property type="entry name" value="2Fe-2S_thioredx"/>
    <property type="match status" value="1"/>
</dbReference>
<evidence type="ECO:0000256" key="4">
    <source>
        <dbReference type="ARBA" id="ARBA00022723"/>
    </source>
</evidence>
<feature type="compositionally biased region" description="Polar residues" evidence="10">
    <location>
        <begin position="163"/>
        <end position="180"/>
    </location>
</feature>
<keyword evidence="4" id="KW-0479">Metal-binding</keyword>
<dbReference type="EMBL" id="JAKIKS010000017">
    <property type="protein sequence ID" value="MCL1124093.1"/>
    <property type="molecule type" value="Genomic_DNA"/>
</dbReference>
<keyword evidence="5" id="KW-0408">Iron</keyword>
<keyword evidence="12" id="KW-1185">Reference proteome</keyword>
<dbReference type="InterPro" id="IPR002023">
    <property type="entry name" value="NuoE-like"/>
</dbReference>
<gene>
    <name evidence="11" type="ORF">L2764_06275</name>
</gene>
<sequence>MFTPDELTHLKQHVNHYPEPRAGAIYCLYAVQDKVGHINDKGIEIVTELTGLSKTQQEELISFYTLLRRRPIGRNVLRICDSISCHVMGSKAILDAAIKQTGVPIGEISKDGSVTVLPSICLGLCNKAPAALLNEMDEVENLNVHSINEYLNKLSEKPHDLNNKGSGSNIIATSGRENNS</sequence>
<comment type="caution">
    <text evidence="11">The sequence shown here is derived from an EMBL/GenBank/DDBJ whole genome shotgun (WGS) entry which is preliminary data.</text>
</comment>
<reference evidence="11 12" key="1">
    <citation type="submission" date="2022-01" db="EMBL/GenBank/DDBJ databases">
        <title>Whole genome-based taxonomy of the Shewanellaceae.</title>
        <authorList>
            <person name="Martin-Rodriguez A.J."/>
        </authorList>
    </citation>
    <scope>NUCLEOTIDE SEQUENCE [LARGE SCALE GENOMIC DNA]</scope>
    <source>
        <strain evidence="11 12">DSM 17177</strain>
    </source>
</reference>
<dbReference type="PANTHER" id="PTHR10371">
    <property type="entry name" value="NADH DEHYDROGENASE UBIQUINONE FLAVOPROTEIN 2, MITOCHONDRIAL"/>
    <property type="match status" value="1"/>
</dbReference>
<evidence type="ECO:0000313" key="12">
    <source>
        <dbReference type="Proteomes" id="UP001203423"/>
    </source>
</evidence>
<dbReference type="PANTHER" id="PTHR10371:SF3">
    <property type="entry name" value="NADH DEHYDROGENASE [UBIQUINONE] FLAVOPROTEIN 2, MITOCHONDRIAL"/>
    <property type="match status" value="1"/>
</dbReference>
<dbReference type="InterPro" id="IPR042128">
    <property type="entry name" value="NuoE_dom"/>
</dbReference>
<keyword evidence="3" id="KW-0001">2Fe-2S</keyword>
<evidence type="ECO:0000256" key="10">
    <source>
        <dbReference type="SAM" id="MobiDB-lite"/>
    </source>
</evidence>
<evidence type="ECO:0000256" key="3">
    <source>
        <dbReference type="ARBA" id="ARBA00022714"/>
    </source>
</evidence>
<evidence type="ECO:0000256" key="9">
    <source>
        <dbReference type="ARBA" id="ARBA00034078"/>
    </source>
</evidence>
<keyword evidence="6" id="KW-0411">Iron-sulfur</keyword>
<dbReference type="InterPro" id="IPR036249">
    <property type="entry name" value="Thioredoxin-like_sf"/>
</dbReference>
<dbReference type="PROSITE" id="PS01099">
    <property type="entry name" value="COMPLEX1_24K"/>
    <property type="match status" value="1"/>
</dbReference>
<dbReference type="CDD" id="cd03064">
    <property type="entry name" value="TRX_Fd_NuoE"/>
    <property type="match status" value="1"/>
</dbReference>
<dbReference type="RefSeq" id="WP_248939376.1">
    <property type="nucleotide sequence ID" value="NZ_JAKIKS010000017.1"/>
</dbReference>
<comment type="similarity">
    <text evidence="1">Belongs to the complex I 24 kDa subunit family.</text>
</comment>
<comment type="cofactor">
    <cofactor evidence="9">
        <name>[2Fe-2S] cluster</name>
        <dbReference type="ChEBI" id="CHEBI:190135"/>
    </cofactor>
</comment>
<evidence type="ECO:0000256" key="1">
    <source>
        <dbReference type="ARBA" id="ARBA00010643"/>
    </source>
</evidence>
<evidence type="ECO:0000256" key="7">
    <source>
        <dbReference type="ARBA" id="ARBA00031580"/>
    </source>
</evidence>
<dbReference type="PIRSF" id="PIRSF000216">
    <property type="entry name" value="NADH_DH_24kDa"/>
    <property type="match status" value="1"/>
</dbReference>
<feature type="region of interest" description="Disordered" evidence="10">
    <location>
        <begin position="158"/>
        <end position="180"/>
    </location>
</feature>
<dbReference type="Gene3D" id="3.40.30.10">
    <property type="entry name" value="Glutaredoxin"/>
    <property type="match status" value="1"/>
</dbReference>
<evidence type="ECO:0000256" key="8">
    <source>
        <dbReference type="ARBA" id="ARBA00032788"/>
    </source>
</evidence>
<dbReference type="InterPro" id="IPR041921">
    <property type="entry name" value="NuoE_N"/>
</dbReference>